<gene>
    <name evidence="2" type="ORF">PEVE_00017980</name>
</gene>
<proteinExistence type="predicted"/>
<organism evidence="2 3">
    <name type="scientific">Porites evermanni</name>
    <dbReference type="NCBI Taxonomy" id="104178"/>
    <lineage>
        <taxon>Eukaryota</taxon>
        <taxon>Metazoa</taxon>
        <taxon>Cnidaria</taxon>
        <taxon>Anthozoa</taxon>
        <taxon>Hexacorallia</taxon>
        <taxon>Scleractinia</taxon>
        <taxon>Fungiina</taxon>
        <taxon>Poritidae</taxon>
        <taxon>Porites</taxon>
    </lineage>
</organism>
<evidence type="ECO:0000313" key="3">
    <source>
        <dbReference type="Proteomes" id="UP001159427"/>
    </source>
</evidence>
<dbReference type="Proteomes" id="UP001159427">
    <property type="component" value="Unassembled WGS sequence"/>
</dbReference>
<reference evidence="2 3" key="1">
    <citation type="submission" date="2022-05" db="EMBL/GenBank/DDBJ databases">
        <authorList>
            <consortium name="Genoscope - CEA"/>
            <person name="William W."/>
        </authorList>
    </citation>
    <scope>NUCLEOTIDE SEQUENCE [LARGE SCALE GENOMIC DNA]</scope>
</reference>
<feature type="compositionally biased region" description="Low complexity" evidence="1">
    <location>
        <begin position="108"/>
        <end position="124"/>
    </location>
</feature>
<accession>A0ABN8S829</accession>
<keyword evidence="3" id="KW-1185">Reference proteome</keyword>
<dbReference type="EMBL" id="CALNXI010002455">
    <property type="protein sequence ID" value="CAH3187867.1"/>
    <property type="molecule type" value="Genomic_DNA"/>
</dbReference>
<feature type="non-terminal residue" evidence="2">
    <location>
        <position position="130"/>
    </location>
</feature>
<feature type="region of interest" description="Disordered" evidence="1">
    <location>
        <begin position="97"/>
        <end position="130"/>
    </location>
</feature>
<feature type="non-terminal residue" evidence="2">
    <location>
        <position position="1"/>
    </location>
</feature>
<feature type="compositionally biased region" description="Polar residues" evidence="1">
    <location>
        <begin position="97"/>
        <end position="107"/>
    </location>
</feature>
<protein>
    <submittedName>
        <fullName evidence="2">Uncharacterized protein</fullName>
    </submittedName>
</protein>
<evidence type="ECO:0000256" key="1">
    <source>
        <dbReference type="SAM" id="MobiDB-lite"/>
    </source>
</evidence>
<sequence>WLQTAVRIYSIHLNKQNSNVVVFSLVRKASTSSKESESGLADHPSLCTNAQNVCFTSFQDTDNEQLSTCAADSDCSDEREINRALVNEEAECETCISSPSNFRSSSAEELNLGGNLSGNDSSSSESHENS</sequence>
<evidence type="ECO:0000313" key="2">
    <source>
        <dbReference type="EMBL" id="CAH3187867.1"/>
    </source>
</evidence>
<name>A0ABN8S829_9CNID</name>
<comment type="caution">
    <text evidence="2">The sequence shown here is derived from an EMBL/GenBank/DDBJ whole genome shotgun (WGS) entry which is preliminary data.</text>
</comment>